<dbReference type="FunFam" id="3.30.470.20:FF:000002">
    <property type="entry name" value="Succinate--CoA ligase [ADP-forming] subunit beta"/>
    <property type="match status" value="1"/>
</dbReference>
<dbReference type="EC" id="6.2.1.5" evidence="7"/>
<dbReference type="PANTHER" id="PTHR11815:SF10">
    <property type="entry name" value="SUCCINATE--COA LIGASE [GDP-FORMING] SUBUNIT BETA, MITOCHONDRIAL"/>
    <property type="match status" value="1"/>
</dbReference>
<accession>A0A897N3G6</accession>
<dbReference type="InterPro" id="IPR005811">
    <property type="entry name" value="SUCC_ACL_C"/>
</dbReference>
<dbReference type="GO" id="GO:0004775">
    <property type="term" value="F:succinate-CoA ligase (ADP-forming) activity"/>
    <property type="evidence" value="ECO:0007669"/>
    <property type="project" value="UniProtKB-UniRule"/>
</dbReference>
<evidence type="ECO:0000256" key="7">
    <source>
        <dbReference type="HAMAP-Rule" id="MF_00558"/>
    </source>
</evidence>
<dbReference type="Gene3D" id="3.40.50.261">
    <property type="entry name" value="Succinyl-CoA synthetase domains"/>
    <property type="match status" value="1"/>
</dbReference>
<dbReference type="UniPathway" id="UPA00223">
    <property type="reaction ID" value="UER00999"/>
</dbReference>
<evidence type="ECO:0000256" key="8">
    <source>
        <dbReference type="SAM" id="Coils"/>
    </source>
</evidence>
<keyword evidence="1 7" id="KW-0816">Tricarboxylic acid cycle</keyword>
<keyword evidence="5 7" id="KW-0067">ATP-binding</keyword>
<dbReference type="FunFam" id="3.40.50.261:FF:000007">
    <property type="entry name" value="Succinate--CoA ligase [ADP-forming] subunit beta"/>
    <property type="match status" value="1"/>
</dbReference>
<dbReference type="GO" id="GO:0005524">
    <property type="term" value="F:ATP binding"/>
    <property type="evidence" value="ECO:0007669"/>
    <property type="project" value="UniProtKB-UniRule"/>
</dbReference>
<dbReference type="InterPro" id="IPR017866">
    <property type="entry name" value="Succ-CoA_synthase_bsu_CS"/>
</dbReference>
<dbReference type="PROSITE" id="PS50975">
    <property type="entry name" value="ATP_GRASP"/>
    <property type="match status" value="1"/>
</dbReference>
<evidence type="ECO:0000256" key="2">
    <source>
        <dbReference type="ARBA" id="ARBA00022598"/>
    </source>
</evidence>
<dbReference type="SUPFAM" id="SSF52210">
    <property type="entry name" value="Succinyl-CoA synthetase domains"/>
    <property type="match status" value="1"/>
</dbReference>
<feature type="binding site" evidence="7">
    <location>
        <position position="116"/>
    </location>
    <ligand>
        <name>ATP</name>
        <dbReference type="ChEBI" id="CHEBI:30616"/>
    </ligand>
</feature>
<dbReference type="InterPro" id="IPR016102">
    <property type="entry name" value="Succinyl-CoA_synth-like"/>
</dbReference>
<dbReference type="NCBIfam" id="NF001913">
    <property type="entry name" value="PRK00696.1"/>
    <property type="match status" value="1"/>
</dbReference>
<dbReference type="InterPro" id="IPR013815">
    <property type="entry name" value="ATP_grasp_subdomain_1"/>
</dbReference>
<proteinExistence type="inferred from homology"/>
<comment type="similarity">
    <text evidence="7">Belongs to the succinate/malate CoA ligase beta subunit family.</text>
</comment>
<comment type="catalytic activity">
    <reaction evidence="7">
        <text>succinate + ATP + CoA = succinyl-CoA + ADP + phosphate</text>
        <dbReference type="Rhea" id="RHEA:17661"/>
        <dbReference type="ChEBI" id="CHEBI:30031"/>
        <dbReference type="ChEBI" id="CHEBI:30616"/>
        <dbReference type="ChEBI" id="CHEBI:43474"/>
        <dbReference type="ChEBI" id="CHEBI:57287"/>
        <dbReference type="ChEBI" id="CHEBI:57292"/>
        <dbReference type="ChEBI" id="CHEBI:456216"/>
        <dbReference type="EC" id="6.2.1.5"/>
    </reaction>
</comment>
<dbReference type="GO" id="GO:0000287">
    <property type="term" value="F:magnesium ion binding"/>
    <property type="evidence" value="ECO:0007669"/>
    <property type="project" value="UniProtKB-UniRule"/>
</dbReference>
<protein>
    <recommendedName>
        <fullName evidence="7">Succinate--CoA ligase [ADP-forming] subunit beta</fullName>
        <ecNumber evidence="7">6.2.1.5</ecNumber>
    </recommendedName>
    <alternativeName>
        <fullName evidence="7">Succinyl-CoA synthetase subunit beta</fullName>
        <shortName evidence="7">SCS-beta</shortName>
    </alternativeName>
</protein>
<dbReference type="Gene3D" id="3.30.1490.20">
    <property type="entry name" value="ATP-grasp fold, A domain"/>
    <property type="match status" value="1"/>
</dbReference>
<evidence type="ECO:0000313" key="11">
    <source>
        <dbReference type="Proteomes" id="UP000663525"/>
    </source>
</evidence>
<comment type="catalytic activity">
    <reaction evidence="7">
        <text>GTP + succinate + CoA = succinyl-CoA + GDP + phosphate</text>
        <dbReference type="Rhea" id="RHEA:22120"/>
        <dbReference type="ChEBI" id="CHEBI:30031"/>
        <dbReference type="ChEBI" id="CHEBI:37565"/>
        <dbReference type="ChEBI" id="CHEBI:43474"/>
        <dbReference type="ChEBI" id="CHEBI:57287"/>
        <dbReference type="ChEBI" id="CHEBI:57292"/>
        <dbReference type="ChEBI" id="CHEBI:58189"/>
    </reaction>
</comment>
<evidence type="ECO:0000256" key="1">
    <source>
        <dbReference type="ARBA" id="ARBA00022532"/>
    </source>
</evidence>
<keyword evidence="4 7" id="KW-0547">Nucleotide-binding</keyword>
<keyword evidence="8" id="KW-0175">Coiled coil</keyword>
<feature type="domain" description="ATP-grasp" evidence="9">
    <location>
        <begin position="26"/>
        <end position="233"/>
    </location>
</feature>
<organism evidence="10 11">
    <name type="scientific">Halapricum desulfuricans</name>
    <dbReference type="NCBI Taxonomy" id="2841257"/>
    <lineage>
        <taxon>Archaea</taxon>
        <taxon>Methanobacteriati</taxon>
        <taxon>Methanobacteriota</taxon>
        <taxon>Stenosarchaea group</taxon>
        <taxon>Halobacteria</taxon>
        <taxon>Halobacteriales</taxon>
        <taxon>Haloarculaceae</taxon>
        <taxon>Halapricum</taxon>
    </lineage>
</organism>
<evidence type="ECO:0000256" key="4">
    <source>
        <dbReference type="ARBA" id="ARBA00022741"/>
    </source>
</evidence>
<dbReference type="Proteomes" id="UP000663525">
    <property type="component" value="Chromosome"/>
</dbReference>
<dbReference type="Pfam" id="PF00549">
    <property type="entry name" value="Ligase_CoA"/>
    <property type="match status" value="1"/>
</dbReference>
<feature type="binding site" evidence="7">
    <location>
        <position position="283"/>
    </location>
    <ligand>
        <name>substrate</name>
        <note>ligand shared with subunit alpha</note>
    </ligand>
</feature>
<dbReference type="HAMAP" id="MF_00558">
    <property type="entry name" value="Succ_CoA_beta"/>
    <property type="match status" value="1"/>
</dbReference>
<dbReference type="NCBIfam" id="TIGR01016">
    <property type="entry name" value="sucCoAbeta"/>
    <property type="match status" value="1"/>
</dbReference>
<dbReference type="PROSITE" id="PS01217">
    <property type="entry name" value="SUCCINYL_COA_LIG_3"/>
    <property type="match status" value="1"/>
</dbReference>
<comment type="cofactor">
    <cofactor evidence="7">
        <name>Mg(2+)</name>
        <dbReference type="ChEBI" id="CHEBI:18420"/>
    </cofactor>
    <text evidence="7">Binds 1 Mg(2+) ion per subunit.</text>
</comment>
<feature type="binding site" evidence="7">
    <location>
        <position position="62"/>
    </location>
    <ligand>
        <name>ATP</name>
        <dbReference type="ChEBI" id="CHEBI:30616"/>
    </ligand>
</feature>
<dbReference type="InterPro" id="IPR013650">
    <property type="entry name" value="ATP-grasp_succ-CoA_synth-type"/>
</dbReference>
<feature type="binding site" evidence="7">
    <location>
        <position position="231"/>
    </location>
    <ligand>
        <name>Mg(2+)</name>
        <dbReference type="ChEBI" id="CHEBI:18420"/>
    </ligand>
</feature>
<reference evidence="10" key="1">
    <citation type="submission" date="2020-11" db="EMBL/GenBank/DDBJ databases">
        <title>Carbohydrate-dependent, anaerobic sulfur respiration: A novel catabolism in halophilic archaea.</title>
        <authorList>
            <person name="Sorokin D.Y."/>
            <person name="Messina E."/>
            <person name="Smedile F."/>
            <person name="La Cono V."/>
            <person name="Hallsworth J.E."/>
            <person name="Yakimov M.M."/>
        </authorList>
    </citation>
    <scope>NUCLEOTIDE SEQUENCE</scope>
    <source>
        <strain evidence="10">HSR12-1</strain>
    </source>
</reference>
<gene>
    <name evidence="7 10" type="primary">sucC</name>
    <name evidence="10" type="ORF">HSR121_0491</name>
</gene>
<evidence type="ECO:0000256" key="3">
    <source>
        <dbReference type="ARBA" id="ARBA00022723"/>
    </source>
</evidence>
<dbReference type="Pfam" id="PF08442">
    <property type="entry name" value="ATP-grasp_2"/>
    <property type="match status" value="1"/>
</dbReference>
<dbReference type="PIRSF" id="PIRSF001554">
    <property type="entry name" value="SucCS_beta"/>
    <property type="match status" value="1"/>
</dbReference>
<evidence type="ECO:0000259" key="9">
    <source>
        <dbReference type="PROSITE" id="PS50975"/>
    </source>
</evidence>
<comment type="pathway">
    <text evidence="7">Carbohydrate metabolism; tricarboxylic acid cycle; succinate from succinyl-CoA (ligase route): step 1/1.</text>
</comment>
<evidence type="ECO:0000256" key="5">
    <source>
        <dbReference type="ARBA" id="ARBA00022840"/>
    </source>
</evidence>
<keyword evidence="2 7" id="KW-0436">Ligase</keyword>
<name>A0A897N3G6_9EURY</name>
<dbReference type="SUPFAM" id="SSF56059">
    <property type="entry name" value="Glutathione synthetase ATP-binding domain-like"/>
    <property type="match status" value="1"/>
</dbReference>
<comment type="function">
    <text evidence="7">Succinyl-CoA synthetase functions in the citric acid cycle (TCA), coupling the hydrolysis of succinyl-CoA to the synthesis of either ATP or GTP and thus represents the only step of substrate-level phosphorylation in the TCA. The beta subunit provides nucleotide specificity of the enzyme and binds the substrate succinate, while the binding sites for coenzyme A and phosphate are found in the alpha subunit.</text>
</comment>
<dbReference type="Gene3D" id="3.30.470.20">
    <property type="entry name" value="ATP-grasp fold, B domain"/>
    <property type="match status" value="1"/>
</dbReference>
<sequence>MVEGTGFKRAPLSCVSDMRLHEYQAKEVFADAGIPTPDSQLAGTVEEAVDAAASIGYPVAVKAQVHVGGRGKAGGIELADSESELRDAADAILGMDLKGYRVERVLVEAAVDFVDELYVGVTMDRGRGRPVAMVSTRGGVDIEEVAAEEPDAIAREHVDPAFGMHPFQARKVVYEAGVDRDVAGDVASILRTLYQLWDERDGSDAEINPLMITSAESADSASDEREVIAADAVFNVDEDALFRQPELAEMEDEAGSGDELEAKADEYGFDYVRLDGNVGIIGNGAGLVMTTLDLVDYYGGSPANFLDVGGGAKAQRIANALDMVFSDDNVDSVVFNIFGGITRGDEVAGGINQALEEFDEIPKPVVVRLAGTNAEEGMAILNEELVTVEDTLEEAVQRAVEYAQEVSA</sequence>
<feature type="binding site" evidence="7">
    <location>
        <begin position="340"/>
        <end position="342"/>
    </location>
    <ligand>
        <name>substrate</name>
        <note>ligand shared with subunit alpha</note>
    </ligand>
</feature>
<feature type="binding site" evidence="7">
    <location>
        <begin position="69"/>
        <end position="71"/>
    </location>
    <ligand>
        <name>ATP</name>
        <dbReference type="ChEBI" id="CHEBI:30616"/>
    </ligand>
</feature>
<dbReference type="PANTHER" id="PTHR11815">
    <property type="entry name" value="SUCCINYL-COA SYNTHETASE BETA CHAIN"/>
    <property type="match status" value="1"/>
</dbReference>
<dbReference type="GO" id="GO:0006099">
    <property type="term" value="P:tricarboxylic acid cycle"/>
    <property type="evidence" value="ECO:0007669"/>
    <property type="project" value="UniProtKB-UniRule"/>
</dbReference>
<dbReference type="InterPro" id="IPR011761">
    <property type="entry name" value="ATP-grasp"/>
</dbReference>
<comment type="subunit">
    <text evidence="7">Heterotetramer of two alpha and two beta subunits.</text>
</comment>
<dbReference type="AlphaFoldDB" id="A0A897N3G6"/>
<keyword evidence="6 7" id="KW-0460">Magnesium</keyword>
<feature type="coiled-coil region" evidence="8">
    <location>
        <begin position="378"/>
        <end position="405"/>
    </location>
</feature>
<feature type="binding site" evidence="7">
    <location>
        <position position="108"/>
    </location>
    <ligand>
        <name>ATP</name>
        <dbReference type="ChEBI" id="CHEBI:30616"/>
    </ligand>
</feature>
<evidence type="ECO:0000313" key="10">
    <source>
        <dbReference type="EMBL" id="QSG04846.1"/>
    </source>
</evidence>
<evidence type="ECO:0000256" key="6">
    <source>
        <dbReference type="ARBA" id="ARBA00022842"/>
    </source>
</evidence>
<keyword evidence="3 7" id="KW-0479">Metal-binding</keyword>
<dbReference type="EMBL" id="CP064787">
    <property type="protein sequence ID" value="QSG04846.1"/>
    <property type="molecule type" value="Genomic_DNA"/>
</dbReference>
<dbReference type="GO" id="GO:0006104">
    <property type="term" value="P:succinyl-CoA metabolic process"/>
    <property type="evidence" value="ECO:0007669"/>
    <property type="project" value="TreeGrafter"/>
</dbReference>
<dbReference type="GO" id="GO:0042709">
    <property type="term" value="C:succinate-CoA ligase complex"/>
    <property type="evidence" value="ECO:0007669"/>
    <property type="project" value="TreeGrafter"/>
</dbReference>
<dbReference type="InterPro" id="IPR005809">
    <property type="entry name" value="Succ_CoA_ligase-like_bsu"/>
</dbReference>
<feature type="binding site" evidence="7">
    <location>
        <position position="111"/>
    </location>
    <ligand>
        <name>ATP</name>
        <dbReference type="ChEBI" id="CHEBI:30616"/>
    </ligand>
</feature>
<feature type="binding site" evidence="7">
    <location>
        <position position="208"/>
    </location>
    <ligand>
        <name>Mg(2+)</name>
        <dbReference type="ChEBI" id="CHEBI:18420"/>
    </ligand>
</feature>